<dbReference type="EMBL" id="KI536661">
    <property type="protein sequence ID" value="ESR53621.1"/>
    <property type="molecule type" value="Genomic_DNA"/>
</dbReference>
<dbReference type="AlphaFoldDB" id="V4TUR1"/>
<dbReference type="Gramene" id="ESR53621">
    <property type="protein sequence ID" value="ESR53621"/>
    <property type="gene ID" value="CICLE_v10024058mg"/>
</dbReference>
<accession>V4TUR1</accession>
<dbReference type="Proteomes" id="UP000030687">
    <property type="component" value="Unassembled WGS sequence"/>
</dbReference>
<proteinExistence type="predicted"/>
<keyword evidence="2" id="KW-1185">Reference proteome</keyword>
<dbReference type="KEGG" id="cic:CICLE_v10024058mg"/>
<sequence length="70" mass="8053">MLNVKPFELTMGLGVRMKKSQLNQLPMLLSCSLEVYLILQFQIVMFLSENMMFLETPKYNTTASSQSICQ</sequence>
<evidence type="ECO:0000313" key="2">
    <source>
        <dbReference type="Proteomes" id="UP000030687"/>
    </source>
</evidence>
<reference evidence="1 2" key="1">
    <citation type="submission" date="2013-10" db="EMBL/GenBank/DDBJ databases">
        <authorList>
            <consortium name="International Citrus Genome Consortium"/>
            <person name="Jenkins J."/>
            <person name="Schmutz J."/>
            <person name="Prochnik S."/>
            <person name="Rokhsar D."/>
            <person name="Gmitter F."/>
            <person name="Ollitrault P."/>
            <person name="Machado M."/>
            <person name="Talon M."/>
            <person name="Wincker P."/>
            <person name="Jaillon O."/>
            <person name="Morgante M."/>
        </authorList>
    </citation>
    <scope>NUCLEOTIDE SEQUENCE</scope>
    <source>
        <strain evidence="2">cv. Clemenules</strain>
    </source>
</reference>
<gene>
    <name evidence="1" type="ORF">CICLE_v10024058mg</name>
</gene>
<name>V4TUR1_CITCL</name>
<dbReference type="InParanoid" id="V4TUR1"/>
<organism evidence="1 2">
    <name type="scientific">Citrus clementina</name>
    <name type="common">Clementine</name>
    <name type="synonym">Citrus deliciosa x Citrus sinensis</name>
    <dbReference type="NCBI Taxonomy" id="85681"/>
    <lineage>
        <taxon>Eukaryota</taxon>
        <taxon>Viridiplantae</taxon>
        <taxon>Streptophyta</taxon>
        <taxon>Embryophyta</taxon>
        <taxon>Tracheophyta</taxon>
        <taxon>Spermatophyta</taxon>
        <taxon>Magnoliopsida</taxon>
        <taxon>eudicotyledons</taxon>
        <taxon>Gunneridae</taxon>
        <taxon>Pentapetalae</taxon>
        <taxon>rosids</taxon>
        <taxon>malvids</taxon>
        <taxon>Sapindales</taxon>
        <taxon>Rutaceae</taxon>
        <taxon>Aurantioideae</taxon>
        <taxon>Citrus</taxon>
    </lineage>
</organism>
<protein>
    <submittedName>
        <fullName evidence="1">Uncharacterized protein</fullName>
    </submittedName>
</protein>
<evidence type="ECO:0000313" key="1">
    <source>
        <dbReference type="EMBL" id="ESR53621.1"/>
    </source>
</evidence>
<dbReference type="PROSITE" id="PS51257">
    <property type="entry name" value="PROKAR_LIPOPROTEIN"/>
    <property type="match status" value="1"/>
</dbReference>